<gene>
    <name evidence="2" type="ORF">CGZ46_02860</name>
</gene>
<reference evidence="2" key="1">
    <citation type="submission" date="2019-07" db="EMBL/GenBank/DDBJ databases">
        <title>Transferable Resistance Gene optrA in Enterococcus faecalis from Swine in Brazil.</title>
        <authorList>
            <person name="Almeida L.M."/>
            <person name="Lebreton F."/>
            <person name="Gaca A."/>
            <person name="Bispo P.M."/>
            <person name="Saavedra J."/>
            <person name="Filsner P."/>
            <person name="Moreno A.M."/>
            <person name="Mamizuka E.M."/>
            <person name="Gilmore M.S."/>
        </authorList>
    </citation>
    <scope>NUCLEOTIDE SEQUENCE</scope>
    <source>
        <strain evidence="2">L15</strain>
    </source>
</reference>
<keyword evidence="1" id="KW-1133">Transmembrane helix</keyword>
<dbReference type="AlphaFoldDB" id="A0A5Q0ERT5"/>
<proteinExistence type="predicted"/>
<sequence length="75" mass="8653">MNALSTKLDNKNWHFSNATLCSLLFYSGYVCSHLFLLNKNHLSINQELIPNLLKMTLPVLLIFHAFVVLFDDTKK</sequence>
<keyword evidence="1" id="KW-0472">Membrane</keyword>
<evidence type="ECO:0000313" key="2">
    <source>
        <dbReference type="EMBL" id="QFY91709.1"/>
    </source>
</evidence>
<dbReference type="EMBL" id="CP042213">
    <property type="protein sequence ID" value="QFY91709.1"/>
    <property type="molecule type" value="Genomic_DNA"/>
</dbReference>
<accession>A0A5Q0ERT5</accession>
<feature type="transmembrane region" description="Helical" evidence="1">
    <location>
        <begin position="15"/>
        <end position="36"/>
    </location>
</feature>
<organism evidence="2">
    <name type="scientific">Enterococcus faecalis</name>
    <name type="common">Streptococcus faecalis</name>
    <dbReference type="NCBI Taxonomy" id="1351"/>
    <lineage>
        <taxon>Bacteria</taxon>
        <taxon>Bacillati</taxon>
        <taxon>Bacillota</taxon>
        <taxon>Bacilli</taxon>
        <taxon>Lactobacillales</taxon>
        <taxon>Enterococcaceae</taxon>
        <taxon>Enterococcus</taxon>
    </lineage>
</organism>
<feature type="transmembrane region" description="Helical" evidence="1">
    <location>
        <begin position="48"/>
        <end position="70"/>
    </location>
</feature>
<evidence type="ECO:0000256" key="1">
    <source>
        <dbReference type="SAM" id="Phobius"/>
    </source>
</evidence>
<keyword evidence="1" id="KW-0812">Transmembrane</keyword>
<protein>
    <submittedName>
        <fullName evidence="2">Uncharacterized protein</fullName>
    </submittedName>
</protein>
<name>A0A5Q0ERT5_ENTFL</name>